<evidence type="ECO:0000259" key="8">
    <source>
        <dbReference type="PROSITE" id="PS50110"/>
    </source>
</evidence>
<evidence type="ECO:0000256" key="1">
    <source>
        <dbReference type="ARBA" id="ARBA00022741"/>
    </source>
</evidence>
<feature type="domain" description="Sigma-54 factor interaction" evidence="7">
    <location>
        <begin position="137"/>
        <end position="366"/>
    </location>
</feature>
<dbReference type="PROSITE" id="PS00676">
    <property type="entry name" value="SIGMA54_INTERACT_2"/>
    <property type="match status" value="1"/>
</dbReference>
<dbReference type="InterPro" id="IPR027417">
    <property type="entry name" value="P-loop_NTPase"/>
</dbReference>
<protein>
    <submittedName>
        <fullName evidence="9">Sigma-54 dependent transcriptional regulator</fullName>
    </submittedName>
</protein>
<dbReference type="InterPro" id="IPR009057">
    <property type="entry name" value="Homeodomain-like_sf"/>
</dbReference>
<dbReference type="InterPro" id="IPR011006">
    <property type="entry name" value="CheY-like_superfamily"/>
</dbReference>
<dbReference type="CDD" id="cd00009">
    <property type="entry name" value="AAA"/>
    <property type="match status" value="1"/>
</dbReference>
<evidence type="ECO:0000256" key="5">
    <source>
        <dbReference type="ARBA" id="ARBA00023163"/>
    </source>
</evidence>
<dbReference type="EMBL" id="JBBPCO010000002">
    <property type="protein sequence ID" value="MEK8088567.1"/>
    <property type="molecule type" value="Genomic_DNA"/>
</dbReference>
<dbReference type="Gene3D" id="1.10.8.60">
    <property type="match status" value="1"/>
</dbReference>
<keyword evidence="3" id="KW-0805">Transcription regulation</keyword>
<comment type="caution">
    <text evidence="9">The sequence shown here is derived from an EMBL/GenBank/DDBJ whole genome shotgun (WGS) entry which is preliminary data.</text>
</comment>
<dbReference type="Pfam" id="PF00158">
    <property type="entry name" value="Sigma54_activat"/>
    <property type="match status" value="1"/>
</dbReference>
<dbReference type="InterPro" id="IPR003593">
    <property type="entry name" value="AAA+_ATPase"/>
</dbReference>
<dbReference type="Pfam" id="PF25601">
    <property type="entry name" value="AAA_lid_14"/>
    <property type="match status" value="1"/>
</dbReference>
<dbReference type="SMART" id="SM00448">
    <property type="entry name" value="REC"/>
    <property type="match status" value="1"/>
</dbReference>
<evidence type="ECO:0000313" key="10">
    <source>
        <dbReference type="Proteomes" id="UP001446205"/>
    </source>
</evidence>
<dbReference type="InterPro" id="IPR025944">
    <property type="entry name" value="Sigma_54_int_dom_CS"/>
</dbReference>
<dbReference type="PROSITE" id="PS00675">
    <property type="entry name" value="SIGMA54_INTERACT_1"/>
    <property type="match status" value="1"/>
</dbReference>
<dbReference type="PROSITE" id="PS50045">
    <property type="entry name" value="SIGMA54_INTERACT_4"/>
    <property type="match status" value="1"/>
</dbReference>
<keyword evidence="5" id="KW-0804">Transcription</keyword>
<dbReference type="InterPro" id="IPR001789">
    <property type="entry name" value="Sig_transdc_resp-reg_receiver"/>
</dbReference>
<dbReference type="InterPro" id="IPR058031">
    <property type="entry name" value="AAA_lid_NorR"/>
</dbReference>
<organism evidence="9 10">
    <name type="scientific">Thermithiobacillus plumbiphilus</name>
    <dbReference type="NCBI Taxonomy" id="1729899"/>
    <lineage>
        <taxon>Bacteria</taxon>
        <taxon>Pseudomonadati</taxon>
        <taxon>Pseudomonadota</taxon>
        <taxon>Acidithiobacillia</taxon>
        <taxon>Acidithiobacillales</taxon>
        <taxon>Thermithiobacillaceae</taxon>
        <taxon>Thermithiobacillus</taxon>
    </lineage>
</organism>
<feature type="domain" description="Response regulatory" evidence="8">
    <location>
        <begin position="5"/>
        <end position="120"/>
    </location>
</feature>
<feature type="modified residue" description="4-aspartylphosphate" evidence="6">
    <location>
        <position position="54"/>
    </location>
</feature>
<dbReference type="PANTHER" id="PTHR32071">
    <property type="entry name" value="TRANSCRIPTIONAL REGULATORY PROTEIN"/>
    <property type="match status" value="1"/>
</dbReference>
<dbReference type="SUPFAM" id="SSF52540">
    <property type="entry name" value="P-loop containing nucleoside triphosphate hydrolases"/>
    <property type="match status" value="1"/>
</dbReference>
<dbReference type="Gene3D" id="3.40.50.300">
    <property type="entry name" value="P-loop containing nucleotide triphosphate hydrolases"/>
    <property type="match status" value="1"/>
</dbReference>
<accession>A0ABU9D4U5</accession>
<keyword evidence="2" id="KW-0067">ATP-binding</keyword>
<dbReference type="InterPro" id="IPR002197">
    <property type="entry name" value="HTH_Fis"/>
</dbReference>
<dbReference type="PROSITE" id="PS00688">
    <property type="entry name" value="SIGMA54_INTERACT_3"/>
    <property type="match status" value="1"/>
</dbReference>
<keyword evidence="4" id="KW-0238">DNA-binding</keyword>
<dbReference type="InterPro" id="IPR025662">
    <property type="entry name" value="Sigma_54_int_dom_ATP-bd_1"/>
</dbReference>
<dbReference type="RefSeq" id="WP_341369634.1">
    <property type="nucleotide sequence ID" value="NZ_JBBPCO010000002.1"/>
</dbReference>
<dbReference type="InterPro" id="IPR002078">
    <property type="entry name" value="Sigma_54_int"/>
</dbReference>
<evidence type="ECO:0000256" key="3">
    <source>
        <dbReference type="ARBA" id="ARBA00023015"/>
    </source>
</evidence>
<evidence type="ECO:0000259" key="7">
    <source>
        <dbReference type="PROSITE" id="PS50045"/>
    </source>
</evidence>
<proteinExistence type="predicted"/>
<dbReference type="Gene3D" id="3.40.50.2300">
    <property type="match status" value="1"/>
</dbReference>
<keyword evidence="10" id="KW-1185">Reference proteome</keyword>
<dbReference type="SUPFAM" id="SSF52172">
    <property type="entry name" value="CheY-like"/>
    <property type="match status" value="1"/>
</dbReference>
<evidence type="ECO:0000313" key="9">
    <source>
        <dbReference type="EMBL" id="MEK8088567.1"/>
    </source>
</evidence>
<gene>
    <name evidence="9" type="ORF">WOB96_02200</name>
</gene>
<dbReference type="Pfam" id="PF02954">
    <property type="entry name" value="HTH_8"/>
    <property type="match status" value="1"/>
</dbReference>
<evidence type="ECO:0000256" key="4">
    <source>
        <dbReference type="ARBA" id="ARBA00023125"/>
    </source>
</evidence>
<dbReference type="PROSITE" id="PS50110">
    <property type="entry name" value="RESPONSE_REGULATORY"/>
    <property type="match status" value="1"/>
</dbReference>
<evidence type="ECO:0000256" key="2">
    <source>
        <dbReference type="ARBA" id="ARBA00022840"/>
    </source>
</evidence>
<evidence type="ECO:0000256" key="6">
    <source>
        <dbReference type="PROSITE-ProRule" id="PRU00169"/>
    </source>
</evidence>
<reference evidence="9 10" key="1">
    <citation type="submission" date="2024-04" db="EMBL/GenBank/DDBJ databases">
        <authorList>
            <person name="Abashina T."/>
            <person name="Shaikin A."/>
        </authorList>
    </citation>
    <scope>NUCLEOTIDE SEQUENCE [LARGE SCALE GENOMIC DNA]</scope>
    <source>
        <strain evidence="9 10">AAFK</strain>
    </source>
</reference>
<dbReference type="Pfam" id="PF00072">
    <property type="entry name" value="Response_reg"/>
    <property type="match status" value="1"/>
</dbReference>
<dbReference type="SMART" id="SM00382">
    <property type="entry name" value="AAA"/>
    <property type="match status" value="1"/>
</dbReference>
<name>A0ABU9D4U5_9PROT</name>
<dbReference type="SUPFAM" id="SSF46689">
    <property type="entry name" value="Homeodomain-like"/>
    <property type="match status" value="1"/>
</dbReference>
<dbReference type="InterPro" id="IPR025943">
    <property type="entry name" value="Sigma_54_int_dom_ATP-bd_2"/>
</dbReference>
<keyword evidence="6" id="KW-0597">Phosphoprotein</keyword>
<keyword evidence="1" id="KW-0547">Nucleotide-binding</keyword>
<sequence length="456" mass="51700">MRNIKVCLVEDDEIMGASLCDRFALEGIDCAWYRDGESAFEAIRHCRYSLVICDIRLPDCDGGEMFRRIKETLSTIPPFIFITGYGSIDRAVQLLKLGAADYVSKPFDLGQLIEKIHLLCRNDVSTCETISAVRGTALGISAAMRRIEDMLPRLAQRAQTVLITGESGVGKEHVTYALHLAGNGERRPFVAVNCGALPENLYEAELFGYEKGAFTNALRMKKGYFEQANGGMLFLDEVGEMPLAMQVKLLRAVQERSIRRVGGEKPIPLDFKLICATNRDLKDMVERGEFREDLFYRINVVHLKVPPLRERKEDTLWFADRFLREYADHHMEPQKDLQPSARQALVSYAWPGNIRELKNVIERACILSSSPALTMEDLFPESNHLVGDIDPRLSSNDLNEYLEGQEKEFLLSALERHDWKIGDTAQSVGISRKNLWQKMRKLDIQVQEANESPPVS</sequence>
<dbReference type="PANTHER" id="PTHR32071:SF57">
    <property type="entry name" value="C4-DICARBOXYLATE TRANSPORT TRANSCRIPTIONAL REGULATORY PROTEIN DCTD"/>
    <property type="match status" value="1"/>
</dbReference>
<dbReference type="Proteomes" id="UP001446205">
    <property type="component" value="Unassembled WGS sequence"/>
</dbReference>
<dbReference type="Gene3D" id="1.10.10.60">
    <property type="entry name" value="Homeodomain-like"/>
    <property type="match status" value="1"/>
</dbReference>
<dbReference type="PRINTS" id="PR01590">
    <property type="entry name" value="HTHFIS"/>
</dbReference>